<name>A0A928W0K4_9CYAN</name>
<keyword evidence="2" id="KW-1185">Reference proteome</keyword>
<feature type="non-terminal residue" evidence="1">
    <location>
        <position position="1"/>
    </location>
</feature>
<protein>
    <submittedName>
        <fullName evidence="1">DUF3352 domain-containing protein</fullName>
    </submittedName>
</protein>
<evidence type="ECO:0000313" key="1">
    <source>
        <dbReference type="EMBL" id="MBE9041668.1"/>
    </source>
</evidence>
<comment type="caution">
    <text evidence="1">The sequence shown here is derived from an EMBL/GenBank/DDBJ whole genome shotgun (WGS) entry which is preliminary data.</text>
</comment>
<evidence type="ECO:0000313" key="2">
    <source>
        <dbReference type="Proteomes" id="UP000621799"/>
    </source>
</evidence>
<dbReference type="EMBL" id="JADEXN010000228">
    <property type="protein sequence ID" value="MBE9041668.1"/>
    <property type="molecule type" value="Genomic_DNA"/>
</dbReference>
<reference evidence="1" key="1">
    <citation type="submission" date="2020-10" db="EMBL/GenBank/DDBJ databases">
        <authorList>
            <person name="Castelo-Branco R."/>
            <person name="Eusebio N."/>
            <person name="Adriana R."/>
            <person name="Vieira A."/>
            <person name="Brugerolle De Fraissinette N."/>
            <person name="Rezende De Castro R."/>
            <person name="Schneider M.P."/>
            <person name="Vasconcelos V."/>
            <person name="Leao P.N."/>
        </authorList>
    </citation>
    <scope>NUCLEOTIDE SEQUENCE</scope>
    <source>
        <strain evidence="1">LEGE 11467</strain>
    </source>
</reference>
<dbReference type="AlphaFoldDB" id="A0A928W0K4"/>
<dbReference type="InterPro" id="IPR021787">
    <property type="entry name" value="DUF3352"/>
</dbReference>
<dbReference type="Pfam" id="PF11832">
    <property type="entry name" value="DUF3352"/>
    <property type="match status" value="1"/>
</dbReference>
<dbReference type="RefSeq" id="WP_264321867.1">
    <property type="nucleotide sequence ID" value="NZ_JADEXN010000228.1"/>
</dbReference>
<sequence length="105" mass="11429">PYNTLDRSYTFQTAIEPFPVPNDGYFFLNMGSILSFANTFFFPMGSQNSNADPIIRAAMGVVRSLSVSSFATAELEQADVFLVLSPATEKLDGEDGETFGETVTP</sequence>
<proteinExistence type="predicted"/>
<dbReference type="Proteomes" id="UP000621799">
    <property type="component" value="Unassembled WGS sequence"/>
</dbReference>
<organism evidence="1 2">
    <name type="scientific">Zarconia navalis LEGE 11467</name>
    <dbReference type="NCBI Taxonomy" id="1828826"/>
    <lineage>
        <taxon>Bacteria</taxon>
        <taxon>Bacillati</taxon>
        <taxon>Cyanobacteriota</taxon>
        <taxon>Cyanophyceae</taxon>
        <taxon>Oscillatoriophycideae</taxon>
        <taxon>Oscillatoriales</taxon>
        <taxon>Oscillatoriales incertae sedis</taxon>
        <taxon>Zarconia</taxon>
        <taxon>Zarconia navalis</taxon>
    </lineage>
</organism>
<gene>
    <name evidence="1" type="ORF">IQ235_12845</name>
</gene>
<accession>A0A928W0K4</accession>